<proteinExistence type="predicted"/>
<dbReference type="Proteomes" id="UP000245590">
    <property type="component" value="Unassembled WGS sequence"/>
</dbReference>
<gene>
    <name evidence="1" type="ORF">DEO23_11620</name>
</gene>
<keyword evidence="1" id="KW-0378">Hydrolase</keyword>
<dbReference type="SUPFAM" id="SSF53649">
    <property type="entry name" value="Alkaline phosphatase-like"/>
    <property type="match status" value="1"/>
</dbReference>
<dbReference type="GO" id="GO:0016787">
    <property type="term" value="F:hydrolase activity"/>
    <property type="evidence" value="ECO:0007669"/>
    <property type="project" value="UniProtKB-ARBA"/>
</dbReference>
<dbReference type="Pfam" id="PF01663">
    <property type="entry name" value="Phosphodiest"/>
    <property type="match status" value="1"/>
</dbReference>
<dbReference type="AlphaFoldDB" id="A0A2U2RJ01"/>
<dbReference type="PANTHER" id="PTHR10151:SF120">
    <property type="entry name" value="BIS(5'-ADENOSYL)-TRIPHOSPHATASE"/>
    <property type="match status" value="1"/>
</dbReference>
<keyword evidence="2" id="KW-1185">Reference proteome</keyword>
<dbReference type="RefSeq" id="WP_109276192.1">
    <property type="nucleotide sequence ID" value="NZ_QFKX01000004.1"/>
</dbReference>
<dbReference type="InterPro" id="IPR002591">
    <property type="entry name" value="Phosphodiest/P_Trfase"/>
</dbReference>
<keyword evidence="1" id="KW-0255">Endonuclease</keyword>
<comment type="caution">
    <text evidence="1">The sequence shown here is derived from an EMBL/GenBank/DDBJ whole genome shotgun (WGS) entry which is preliminary data.</text>
</comment>
<keyword evidence="1" id="KW-0540">Nuclease</keyword>
<evidence type="ECO:0000313" key="1">
    <source>
        <dbReference type="EMBL" id="PWH05836.1"/>
    </source>
</evidence>
<dbReference type="GO" id="GO:0004519">
    <property type="term" value="F:endonuclease activity"/>
    <property type="evidence" value="ECO:0007669"/>
    <property type="project" value="UniProtKB-KW"/>
</dbReference>
<organism evidence="1 2">
    <name type="scientific">Brachybacterium endophyticum</name>
    <dbReference type="NCBI Taxonomy" id="2182385"/>
    <lineage>
        <taxon>Bacteria</taxon>
        <taxon>Bacillati</taxon>
        <taxon>Actinomycetota</taxon>
        <taxon>Actinomycetes</taxon>
        <taxon>Micrococcales</taxon>
        <taxon>Dermabacteraceae</taxon>
        <taxon>Brachybacterium</taxon>
    </lineage>
</organism>
<evidence type="ECO:0000313" key="2">
    <source>
        <dbReference type="Proteomes" id="UP000245590"/>
    </source>
</evidence>
<dbReference type="InterPro" id="IPR017850">
    <property type="entry name" value="Alkaline_phosphatase_core_sf"/>
</dbReference>
<dbReference type="PANTHER" id="PTHR10151">
    <property type="entry name" value="ECTONUCLEOTIDE PYROPHOSPHATASE/PHOSPHODIESTERASE"/>
    <property type="match status" value="1"/>
</dbReference>
<dbReference type="OrthoDB" id="9779267at2"/>
<accession>A0A2U2RJ01</accession>
<protein>
    <submittedName>
        <fullName evidence="1">AP endonuclease</fullName>
    </submittedName>
</protein>
<dbReference type="Gene3D" id="3.40.720.10">
    <property type="entry name" value="Alkaline Phosphatase, subunit A"/>
    <property type="match status" value="1"/>
</dbReference>
<name>A0A2U2RJ01_9MICO</name>
<sequence length="375" mass="39501">MTPSPGSAGSLLEAPFADGAHPGQMDVLAPLLASMSGGQDLVVLVDGLGAQLLEDHLALTPTLRRLRSETRTLRTVAPSTTATAMTSLVTGMSPLQHGVLGYLTRDPASGRAINQLKGAEDIDPGQWMPLPVPAERAERPVLQVAPAKHGRSLLTGVAFRGWEFFAQRSRDGRVGAALAALRAGGDGALVHVHVDDVDHAGHRYGIDSDPWRDALAQADALIAALLRRVPSGTRLHVTADHGMVDTSPAHLIDLATSPAVTDRLAGVAGEPRALTLFARERDEAPDLISAVRERVGEDALVLDRAQVLEVGLLGPVGLDVPAHVQGRLGDAIVLSRGRTVVDDSRRHPPDRRPEIGVHGSLTVAESLVPLLTLEA</sequence>
<dbReference type="EMBL" id="QFKX01000004">
    <property type="protein sequence ID" value="PWH05836.1"/>
    <property type="molecule type" value="Genomic_DNA"/>
</dbReference>
<reference evidence="1 2" key="1">
    <citation type="submission" date="2018-05" db="EMBL/GenBank/DDBJ databases">
        <title>Brachybacterium sp. M1HQ-2T, whole genome shotgun sequence.</title>
        <authorList>
            <person name="Tuo L."/>
        </authorList>
    </citation>
    <scope>NUCLEOTIDE SEQUENCE [LARGE SCALE GENOMIC DNA]</scope>
    <source>
        <strain evidence="1 2">M1HQ-2</strain>
    </source>
</reference>